<evidence type="ECO:0000313" key="1">
    <source>
        <dbReference type="EMBL" id="TMP59127.1"/>
    </source>
</evidence>
<evidence type="ECO:0000313" key="2">
    <source>
        <dbReference type="Proteomes" id="UP000307706"/>
    </source>
</evidence>
<dbReference type="Proteomes" id="UP000307706">
    <property type="component" value="Unassembled WGS sequence"/>
</dbReference>
<comment type="caution">
    <text evidence="1">The sequence shown here is derived from an EMBL/GenBank/DDBJ whole genome shotgun (WGS) entry which is preliminary data.</text>
</comment>
<reference evidence="1 2" key="1">
    <citation type="submission" date="2017-12" db="EMBL/GenBank/DDBJ databases">
        <authorList>
            <person name="Paulsen S."/>
            <person name="Gram L.K."/>
        </authorList>
    </citation>
    <scope>NUCLEOTIDE SEQUENCE [LARGE SCALE GENOMIC DNA]</scope>
    <source>
        <strain evidence="1 2">S2231</strain>
    </source>
</reference>
<accession>A0A5S3XS84</accession>
<protein>
    <submittedName>
        <fullName evidence="1">IS256 family transposase</fullName>
    </submittedName>
</protein>
<name>A0A5S3XS84_9GAMM</name>
<dbReference type="AlphaFoldDB" id="A0A5S3XS84"/>
<organism evidence="1 2">
    <name type="scientific">Pseudoalteromonas citrea</name>
    <dbReference type="NCBI Taxonomy" id="43655"/>
    <lineage>
        <taxon>Bacteria</taxon>
        <taxon>Pseudomonadati</taxon>
        <taxon>Pseudomonadota</taxon>
        <taxon>Gammaproteobacteria</taxon>
        <taxon>Alteromonadales</taxon>
        <taxon>Pseudoalteromonadaceae</taxon>
        <taxon>Pseudoalteromonas</taxon>
    </lineage>
</organism>
<gene>
    <name evidence="1" type="ORF">CWB96_10350</name>
</gene>
<dbReference type="EMBL" id="PNCL01000049">
    <property type="protein sequence ID" value="TMP59127.1"/>
    <property type="molecule type" value="Genomic_DNA"/>
</dbReference>
<proteinExistence type="predicted"/>
<reference evidence="2" key="2">
    <citation type="submission" date="2019-06" db="EMBL/GenBank/DDBJ databases">
        <title>Co-occurence of chitin degradation, pigmentation and bioactivity in marine Pseudoalteromonas.</title>
        <authorList>
            <person name="Sonnenschein E.C."/>
            <person name="Bech P.K."/>
        </authorList>
    </citation>
    <scope>NUCLEOTIDE SEQUENCE [LARGE SCALE GENOMIC DNA]</scope>
    <source>
        <strain evidence="2">S2231</strain>
    </source>
</reference>
<feature type="non-terminal residue" evidence="1">
    <location>
        <position position="53"/>
    </location>
</feature>
<sequence>MDKKALEAFAREAAKSIKTPSDLDDFRKMLTKVTVETALNAEHNEHLAYDKNS</sequence>